<name>A0A813UBV8_9BILA</name>
<sequence>MFAAAARRGTMPHAQHLNAMASSSSSSAHHGKSSFTFENVVCSQLELQRRAASFSHRRNTMCRRSSLYPLTPTPSNRTSLLVPLASQSTFYPSTRTLTSIPSDVSAQFSKTRNSNNSKRSRSSSAKSTSGTQAGSIADRQSLLSMFYWDQPGRKSTTKKDERRWSIDFQKETPFYWSLRSRLIEEYTESESLLEFAKKTVLVLMKTKEATILLCFILILPIMMMGTGVSHLSDCPRQNNLPIYLFVGGTVLIAKLLQNIWHKYRLQQKSLTEEEPSSDPNDGQAFIDGLMTIFLIIWFFFGQYWLIKIGYPPHFEQPLDNPEIWCHKTVVYCALASILITYCLVICFISLVLFLVVFTRYTIIKQASVP</sequence>
<comment type="caution">
    <text evidence="3">The sequence shown here is derived from an EMBL/GenBank/DDBJ whole genome shotgun (WGS) entry which is preliminary data.</text>
</comment>
<dbReference type="Proteomes" id="UP000663860">
    <property type="component" value="Unassembled WGS sequence"/>
</dbReference>
<dbReference type="PANTHER" id="PTHR33444:SF7">
    <property type="entry name" value="TRANSMEMBRANE PROTEIN 272"/>
    <property type="match status" value="1"/>
</dbReference>
<dbReference type="InterPro" id="IPR040350">
    <property type="entry name" value="TMEM272"/>
</dbReference>
<dbReference type="PANTHER" id="PTHR33444">
    <property type="entry name" value="SI:DKEY-19B23.12-RELATED"/>
    <property type="match status" value="1"/>
</dbReference>
<keyword evidence="2" id="KW-0472">Membrane</keyword>
<keyword evidence="2" id="KW-0812">Transmembrane</keyword>
<accession>A0A813UBV8</accession>
<feature type="compositionally biased region" description="Low complexity" evidence="1">
    <location>
        <begin position="109"/>
        <end position="134"/>
    </location>
</feature>
<proteinExistence type="predicted"/>
<dbReference type="EMBL" id="CAJNOE010000053">
    <property type="protein sequence ID" value="CAF0821278.1"/>
    <property type="molecule type" value="Genomic_DNA"/>
</dbReference>
<feature type="region of interest" description="Disordered" evidence="1">
    <location>
        <begin position="1"/>
        <end position="29"/>
    </location>
</feature>
<gene>
    <name evidence="3" type="ORF">IZO911_LOCUS8012</name>
</gene>
<organism evidence="3 4">
    <name type="scientific">Adineta steineri</name>
    <dbReference type="NCBI Taxonomy" id="433720"/>
    <lineage>
        <taxon>Eukaryota</taxon>
        <taxon>Metazoa</taxon>
        <taxon>Spiralia</taxon>
        <taxon>Gnathifera</taxon>
        <taxon>Rotifera</taxon>
        <taxon>Eurotatoria</taxon>
        <taxon>Bdelloidea</taxon>
        <taxon>Adinetida</taxon>
        <taxon>Adinetidae</taxon>
        <taxon>Adineta</taxon>
    </lineage>
</organism>
<evidence type="ECO:0000256" key="2">
    <source>
        <dbReference type="SAM" id="Phobius"/>
    </source>
</evidence>
<evidence type="ECO:0000313" key="3">
    <source>
        <dbReference type="EMBL" id="CAF0821278.1"/>
    </source>
</evidence>
<evidence type="ECO:0000313" key="4">
    <source>
        <dbReference type="Proteomes" id="UP000663860"/>
    </source>
</evidence>
<feature type="transmembrane region" description="Helical" evidence="2">
    <location>
        <begin position="328"/>
        <end position="357"/>
    </location>
</feature>
<feature type="transmembrane region" description="Helical" evidence="2">
    <location>
        <begin position="209"/>
        <end position="228"/>
    </location>
</feature>
<feature type="region of interest" description="Disordered" evidence="1">
    <location>
        <begin position="102"/>
        <end position="134"/>
    </location>
</feature>
<keyword evidence="2" id="KW-1133">Transmembrane helix</keyword>
<dbReference type="AlphaFoldDB" id="A0A813UBV8"/>
<reference evidence="3" key="1">
    <citation type="submission" date="2021-02" db="EMBL/GenBank/DDBJ databases">
        <authorList>
            <person name="Nowell W R."/>
        </authorList>
    </citation>
    <scope>NUCLEOTIDE SEQUENCE</scope>
</reference>
<feature type="transmembrane region" description="Helical" evidence="2">
    <location>
        <begin position="284"/>
        <end position="306"/>
    </location>
</feature>
<protein>
    <submittedName>
        <fullName evidence="3">Uncharacterized protein</fullName>
    </submittedName>
</protein>
<evidence type="ECO:0000256" key="1">
    <source>
        <dbReference type="SAM" id="MobiDB-lite"/>
    </source>
</evidence>
<feature type="transmembrane region" description="Helical" evidence="2">
    <location>
        <begin position="240"/>
        <end position="260"/>
    </location>
</feature>